<evidence type="ECO:0000313" key="3">
    <source>
        <dbReference type="EMBL" id="MFC3809295.1"/>
    </source>
</evidence>
<evidence type="ECO:0000256" key="1">
    <source>
        <dbReference type="ARBA" id="ARBA00006817"/>
    </source>
</evidence>
<comment type="caution">
    <text evidence="3">The sequence shown here is derived from an EMBL/GenBank/DDBJ whole genome shotgun (WGS) entry which is preliminary data.</text>
</comment>
<evidence type="ECO:0000259" key="2">
    <source>
        <dbReference type="Pfam" id="PF08327"/>
    </source>
</evidence>
<accession>A0ABV7YQH2</accession>
<dbReference type="Gene3D" id="3.30.530.20">
    <property type="match status" value="1"/>
</dbReference>
<dbReference type="InterPro" id="IPR023393">
    <property type="entry name" value="START-like_dom_sf"/>
</dbReference>
<name>A0ABV7YQH2_9BACT</name>
<dbReference type="SUPFAM" id="SSF55961">
    <property type="entry name" value="Bet v1-like"/>
    <property type="match status" value="1"/>
</dbReference>
<reference evidence="4" key="1">
    <citation type="journal article" date="2019" name="Int. J. Syst. Evol. Microbiol.">
        <title>The Global Catalogue of Microorganisms (GCM) 10K type strain sequencing project: providing services to taxonomists for standard genome sequencing and annotation.</title>
        <authorList>
            <consortium name="The Broad Institute Genomics Platform"/>
            <consortium name="The Broad Institute Genome Sequencing Center for Infectious Disease"/>
            <person name="Wu L."/>
            <person name="Ma J."/>
        </authorList>
    </citation>
    <scope>NUCLEOTIDE SEQUENCE [LARGE SCALE GENOMIC DNA]</scope>
    <source>
        <strain evidence="4">CECT 7956</strain>
    </source>
</reference>
<dbReference type="InterPro" id="IPR013538">
    <property type="entry name" value="ASHA1/2-like_C"/>
</dbReference>
<protein>
    <submittedName>
        <fullName evidence="3">SRPBCC domain-containing protein</fullName>
    </submittedName>
</protein>
<feature type="domain" description="Activator of Hsp90 ATPase homologue 1/2-like C-terminal" evidence="2">
    <location>
        <begin position="24"/>
        <end position="150"/>
    </location>
</feature>
<organism evidence="3 4">
    <name type="scientific">Lacihabitans lacunae</name>
    <dbReference type="NCBI Taxonomy" id="1028214"/>
    <lineage>
        <taxon>Bacteria</taxon>
        <taxon>Pseudomonadati</taxon>
        <taxon>Bacteroidota</taxon>
        <taxon>Cytophagia</taxon>
        <taxon>Cytophagales</taxon>
        <taxon>Leadbetterellaceae</taxon>
        <taxon>Lacihabitans</taxon>
    </lineage>
</organism>
<dbReference type="EMBL" id="JBHRYQ010000001">
    <property type="protein sequence ID" value="MFC3809295.1"/>
    <property type="molecule type" value="Genomic_DNA"/>
</dbReference>
<comment type="similarity">
    <text evidence="1">Belongs to the AHA1 family.</text>
</comment>
<gene>
    <name evidence="3" type="ORF">ACFOOI_01395</name>
</gene>
<dbReference type="RefSeq" id="WP_379834146.1">
    <property type="nucleotide sequence ID" value="NZ_JBHRYQ010000001.1"/>
</dbReference>
<dbReference type="Pfam" id="PF08327">
    <property type="entry name" value="AHSA1"/>
    <property type="match status" value="1"/>
</dbReference>
<keyword evidence="4" id="KW-1185">Reference proteome</keyword>
<evidence type="ECO:0000313" key="4">
    <source>
        <dbReference type="Proteomes" id="UP001595616"/>
    </source>
</evidence>
<sequence length="154" mass="18097">MELPMQILGSTPETEIVSSRIFKVNVETLFRAFSDPKHLKSWWGPKGFSNTFHTFEFKEGGTWKFTIHGPEKGNYENECVFLKIIPNELLVWNRISQPLFQMHLTFEKVDKANTRLIFKMLFNTSEERAKLISFVPEKNEENFDKLENVLLQIP</sequence>
<proteinExistence type="inferred from homology"/>
<dbReference type="Proteomes" id="UP001595616">
    <property type="component" value="Unassembled WGS sequence"/>
</dbReference>